<dbReference type="EMBL" id="QNRO01000008">
    <property type="protein sequence ID" value="RBP30019.1"/>
    <property type="molecule type" value="Genomic_DNA"/>
</dbReference>
<dbReference type="RefSeq" id="WP_113862554.1">
    <property type="nucleotide sequence ID" value="NZ_QNRO01000008.1"/>
</dbReference>
<dbReference type="Proteomes" id="UP000252995">
    <property type="component" value="Unassembled WGS sequence"/>
</dbReference>
<gene>
    <name evidence="1" type="ORF">DET50_10863</name>
</gene>
<protein>
    <recommendedName>
        <fullName evidence="3">EAL domain-containing protein</fullName>
    </recommendedName>
</protein>
<organism evidence="1 2">
    <name type="scientific">Marinobacter pelagius</name>
    <dbReference type="NCBI Taxonomy" id="379482"/>
    <lineage>
        <taxon>Bacteria</taxon>
        <taxon>Pseudomonadati</taxon>
        <taxon>Pseudomonadota</taxon>
        <taxon>Gammaproteobacteria</taxon>
        <taxon>Pseudomonadales</taxon>
        <taxon>Marinobacteraceae</taxon>
        <taxon>Marinobacter</taxon>
    </lineage>
</organism>
<comment type="caution">
    <text evidence="1">The sequence shown here is derived from an EMBL/GenBank/DDBJ whole genome shotgun (WGS) entry which is preliminary data.</text>
</comment>
<evidence type="ECO:0008006" key="3">
    <source>
        <dbReference type="Google" id="ProtNLM"/>
    </source>
</evidence>
<proteinExistence type="predicted"/>
<reference evidence="1 2" key="1">
    <citation type="submission" date="2018-06" db="EMBL/GenBank/DDBJ databases">
        <title>Freshwater and sediment microbial communities from various areas in North America, analyzing microbe dynamics in response to fracking.</title>
        <authorList>
            <person name="Lamendella R."/>
        </authorList>
    </citation>
    <scope>NUCLEOTIDE SEQUENCE [LARGE SCALE GENOMIC DNA]</scope>
    <source>
        <strain evidence="1 2">114J</strain>
    </source>
</reference>
<name>A0A366GR18_9GAMM</name>
<evidence type="ECO:0000313" key="2">
    <source>
        <dbReference type="Proteomes" id="UP000252995"/>
    </source>
</evidence>
<accession>A0A366GR18</accession>
<sequence length="271" mass="30400">MLRNSLVSTYRQSAGFPTFGIRNVGGLTRLRGRTIYTRQHQPAGYEFRVPDRSGTRSPVGEGLGYTLPDAQPDVHVYLAFLSRLVVACDRETSEVRDLMGEPSLQQGTFVLIQVSWFVVADARFQDSLVRAAGAIRKEGFRLKIAIDARELEDVRDLRLFRQALFQLEDEGIGVVLKNPQSGRDSPFAESVVYRAVPQLSVSPDWLGIGEDESRFDHSLYFERITLLNSAIHEDGKTVICEGVANEWQRSFLSSLPVSLFVFQGSRDDVTI</sequence>
<evidence type="ECO:0000313" key="1">
    <source>
        <dbReference type="EMBL" id="RBP30019.1"/>
    </source>
</evidence>
<dbReference type="AlphaFoldDB" id="A0A366GR18"/>